<reference evidence="8" key="1">
    <citation type="submission" date="2014-12" db="EMBL/GenBank/DDBJ databases">
        <title>Genome Sequence of Valsa Canker Pathogens Uncovers a Specific Adaption of Colonization on Woody Bark.</title>
        <authorList>
            <person name="Yin Z."/>
            <person name="Liu H."/>
            <person name="Gao X."/>
            <person name="Li Z."/>
            <person name="Song N."/>
            <person name="Ke X."/>
            <person name="Dai Q."/>
            <person name="Wu Y."/>
            <person name="Sun Y."/>
            <person name="Xu J.-R."/>
            <person name="Kang Z.K."/>
            <person name="Wang L."/>
            <person name="Huang L."/>
        </authorList>
    </citation>
    <scope>NUCLEOTIDE SEQUENCE [LARGE SCALE GENOMIC DNA]</scope>
    <source>
        <strain evidence="8">SXYL134</strain>
    </source>
</reference>
<evidence type="ECO:0000259" key="6">
    <source>
        <dbReference type="SMART" id="SM00829"/>
    </source>
</evidence>
<accession>A0A194UXF6</accession>
<dbReference type="Proteomes" id="UP000078576">
    <property type="component" value="Unassembled WGS sequence"/>
</dbReference>
<feature type="domain" description="Enoyl reductase (ER)" evidence="6">
    <location>
        <begin position="14"/>
        <end position="376"/>
    </location>
</feature>
<dbReference type="SMART" id="SM00829">
    <property type="entry name" value="PKS_ER"/>
    <property type="match status" value="1"/>
</dbReference>
<keyword evidence="8" id="KW-1185">Reference proteome</keyword>
<dbReference type="SUPFAM" id="SSF50129">
    <property type="entry name" value="GroES-like"/>
    <property type="match status" value="1"/>
</dbReference>
<dbReference type="CDD" id="cd08249">
    <property type="entry name" value="enoyl_reductase_like"/>
    <property type="match status" value="1"/>
</dbReference>
<evidence type="ECO:0000256" key="2">
    <source>
        <dbReference type="ARBA" id="ARBA00011245"/>
    </source>
</evidence>
<dbReference type="Gene3D" id="3.40.50.720">
    <property type="entry name" value="NAD(P)-binding Rossmann-like Domain"/>
    <property type="match status" value="1"/>
</dbReference>
<evidence type="ECO:0000256" key="3">
    <source>
        <dbReference type="ARBA" id="ARBA00022741"/>
    </source>
</evidence>
<sequence length="379" mass="40055">MAAIIKTQSALIGGPSGDIVLSHSAPLPPEPLKDDQVAVAIKAVSLNPVDTKMTGTYHTPGAVLGCEFAGIVTAAGSVATSDWDIHVGDRVSAAIMGMNPLQPRIGAFAQYTTAPAHVVLKVRDGWTFAQAAGLGNAWYTVPWALFHALGLPPGPKLEPLNSRMPPSSTEGPKIPMENPNGTKRTVLVSGGSSSTGTCAIQLLNLAGFDVVATCSPGNFALARSYGADEVFDYTSPTCAADIRAHTRNSLRLVLDCITTTETMRLCYAAMGRAGGRYVALEPYSEAVAATRAVVRPDWVLGPEMIGDEVGWPAPHGRKANPAAKAFCEEWNRTLQGLLDRGMIRTHPLRVRDTGLTGALEGLEEIRAKKVSGQKLVYTS</sequence>
<dbReference type="GO" id="GO:0016651">
    <property type="term" value="F:oxidoreductase activity, acting on NAD(P)H"/>
    <property type="evidence" value="ECO:0007669"/>
    <property type="project" value="InterPro"/>
</dbReference>
<evidence type="ECO:0000256" key="1">
    <source>
        <dbReference type="ARBA" id="ARBA00008072"/>
    </source>
</evidence>
<dbReference type="Pfam" id="PF00107">
    <property type="entry name" value="ADH_zinc_N"/>
    <property type="match status" value="1"/>
</dbReference>
<protein>
    <submittedName>
        <fullName evidence="7">Enoyl reductase LovC</fullName>
    </submittedName>
</protein>
<evidence type="ECO:0000256" key="4">
    <source>
        <dbReference type="ARBA" id="ARBA00022857"/>
    </source>
</evidence>
<comment type="subunit">
    <text evidence="2">Monomer.</text>
</comment>
<dbReference type="PANTHER" id="PTHR45348">
    <property type="entry name" value="HYPOTHETICAL OXIDOREDUCTASE (EUROFUNG)"/>
    <property type="match status" value="1"/>
</dbReference>
<dbReference type="InterPro" id="IPR011032">
    <property type="entry name" value="GroES-like_sf"/>
</dbReference>
<gene>
    <name evidence="7" type="ORF">VP1G_03674</name>
</gene>
<dbReference type="SUPFAM" id="SSF51735">
    <property type="entry name" value="NAD(P)-binding Rossmann-fold domains"/>
    <property type="match status" value="1"/>
</dbReference>
<dbReference type="STRING" id="694573.A0A194UXF6"/>
<dbReference type="InterPro" id="IPR020843">
    <property type="entry name" value="ER"/>
</dbReference>
<dbReference type="PANTHER" id="PTHR45348:SF1">
    <property type="entry name" value="TRANS-ENOYL REDUCTASE STHE"/>
    <property type="match status" value="1"/>
</dbReference>
<dbReference type="Gene3D" id="3.90.180.10">
    <property type="entry name" value="Medium-chain alcohol dehydrogenases, catalytic domain"/>
    <property type="match status" value="1"/>
</dbReference>
<dbReference type="InterPro" id="IPR013149">
    <property type="entry name" value="ADH-like_C"/>
</dbReference>
<evidence type="ECO:0000256" key="5">
    <source>
        <dbReference type="ARBA" id="ARBA00023002"/>
    </source>
</evidence>
<name>A0A194UXF6_CYTMA</name>
<dbReference type="AlphaFoldDB" id="A0A194UXF6"/>
<evidence type="ECO:0000313" key="7">
    <source>
        <dbReference type="EMBL" id="KUI56333.1"/>
    </source>
</evidence>
<dbReference type="EMBL" id="KN714688">
    <property type="protein sequence ID" value="KUI56333.1"/>
    <property type="molecule type" value="Genomic_DNA"/>
</dbReference>
<dbReference type="InterPro" id="IPR036291">
    <property type="entry name" value="NAD(P)-bd_dom_sf"/>
</dbReference>
<organism evidence="7 8">
    <name type="scientific">Cytospora mali</name>
    <name type="common">Apple Valsa canker fungus</name>
    <name type="synonym">Valsa mali</name>
    <dbReference type="NCBI Taxonomy" id="578113"/>
    <lineage>
        <taxon>Eukaryota</taxon>
        <taxon>Fungi</taxon>
        <taxon>Dikarya</taxon>
        <taxon>Ascomycota</taxon>
        <taxon>Pezizomycotina</taxon>
        <taxon>Sordariomycetes</taxon>
        <taxon>Sordariomycetidae</taxon>
        <taxon>Diaporthales</taxon>
        <taxon>Cytosporaceae</taxon>
        <taxon>Cytospora</taxon>
    </lineage>
</organism>
<keyword evidence="4" id="KW-0521">NADP</keyword>
<dbReference type="Pfam" id="PF08240">
    <property type="entry name" value="ADH_N"/>
    <property type="match status" value="1"/>
</dbReference>
<dbReference type="OrthoDB" id="48317at2759"/>
<keyword evidence="3" id="KW-0547">Nucleotide-binding</keyword>
<keyword evidence="5" id="KW-0560">Oxidoreductase</keyword>
<evidence type="ECO:0000313" key="8">
    <source>
        <dbReference type="Proteomes" id="UP000078576"/>
    </source>
</evidence>
<dbReference type="GO" id="GO:0000166">
    <property type="term" value="F:nucleotide binding"/>
    <property type="evidence" value="ECO:0007669"/>
    <property type="project" value="UniProtKB-KW"/>
</dbReference>
<dbReference type="InterPro" id="IPR013154">
    <property type="entry name" value="ADH-like_N"/>
</dbReference>
<proteinExistence type="inferred from homology"/>
<dbReference type="InterPro" id="IPR047122">
    <property type="entry name" value="Trans-enoyl_RdTase-like"/>
</dbReference>
<comment type="similarity">
    <text evidence="1">Belongs to the zinc-containing alcohol dehydrogenase family.</text>
</comment>